<comment type="caution">
    <text evidence="2">The sequence shown here is derived from an EMBL/GenBank/DDBJ whole genome shotgun (WGS) entry which is preliminary data.</text>
</comment>
<keyword evidence="1" id="KW-0472">Membrane</keyword>
<dbReference type="EMBL" id="JAHUTJ010060545">
    <property type="protein sequence ID" value="MED6288421.1"/>
    <property type="molecule type" value="Genomic_DNA"/>
</dbReference>
<organism evidence="2 3">
    <name type="scientific">Characodon lateralis</name>
    <dbReference type="NCBI Taxonomy" id="208331"/>
    <lineage>
        <taxon>Eukaryota</taxon>
        <taxon>Metazoa</taxon>
        <taxon>Chordata</taxon>
        <taxon>Craniata</taxon>
        <taxon>Vertebrata</taxon>
        <taxon>Euteleostomi</taxon>
        <taxon>Actinopterygii</taxon>
        <taxon>Neopterygii</taxon>
        <taxon>Teleostei</taxon>
        <taxon>Neoteleostei</taxon>
        <taxon>Acanthomorphata</taxon>
        <taxon>Ovalentaria</taxon>
        <taxon>Atherinomorphae</taxon>
        <taxon>Cyprinodontiformes</taxon>
        <taxon>Goodeidae</taxon>
        <taxon>Characodon</taxon>
    </lineage>
</organism>
<reference evidence="2 3" key="1">
    <citation type="submission" date="2021-06" db="EMBL/GenBank/DDBJ databases">
        <authorList>
            <person name="Palmer J.M."/>
        </authorList>
    </citation>
    <scope>NUCLEOTIDE SEQUENCE [LARGE SCALE GENOMIC DNA]</scope>
    <source>
        <strain evidence="2 3">CL_MEX2019</strain>
        <tissue evidence="2">Muscle</tissue>
    </source>
</reference>
<gene>
    <name evidence="2" type="ORF">CHARACLAT_026333</name>
</gene>
<keyword evidence="3" id="KW-1185">Reference proteome</keyword>
<evidence type="ECO:0000256" key="1">
    <source>
        <dbReference type="SAM" id="Phobius"/>
    </source>
</evidence>
<accession>A0ABU7ENQ9</accession>
<evidence type="ECO:0008006" key="4">
    <source>
        <dbReference type="Google" id="ProtNLM"/>
    </source>
</evidence>
<keyword evidence="1" id="KW-1133">Transmembrane helix</keyword>
<name>A0ABU7ENQ9_9TELE</name>
<feature type="transmembrane region" description="Helical" evidence="1">
    <location>
        <begin position="6"/>
        <end position="26"/>
    </location>
</feature>
<sequence length="110" mass="12478">MQPIFMFYISVLFIFCLPFPLMAWDVSMSEGPWRRITVYFRDTSHLSPPPFSAAVYEPNMFTGRSQPRINEKARSEKALCWQGSAINSTVILCGRFSSNAGIFFLPGGKN</sequence>
<protein>
    <recommendedName>
        <fullName evidence="4">Secreted protein</fullName>
    </recommendedName>
</protein>
<dbReference type="Proteomes" id="UP001352852">
    <property type="component" value="Unassembled WGS sequence"/>
</dbReference>
<evidence type="ECO:0000313" key="3">
    <source>
        <dbReference type="Proteomes" id="UP001352852"/>
    </source>
</evidence>
<evidence type="ECO:0000313" key="2">
    <source>
        <dbReference type="EMBL" id="MED6288421.1"/>
    </source>
</evidence>
<proteinExistence type="predicted"/>
<keyword evidence="1" id="KW-0812">Transmembrane</keyword>